<feature type="signal peptide" evidence="1">
    <location>
        <begin position="1"/>
        <end position="23"/>
    </location>
</feature>
<keyword evidence="3" id="KW-1185">Reference proteome</keyword>
<comment type="caution">
    <text evidence="2">The sequence shown here is derived from an EMBL/GenBank/DDBJ whole genome shotgun (WGS) entry which is preliminary data.</text>
</comment>
<dbReference type="InParanoid" id="G9MSX6"/>
<dbReference type="GeneID" id="25796025"/>
<name>G9MSX6_HYPVG</name>
<evidence type="ECO:0000256" key="1">
    <source>
        <dbReference type="SAM" id="SignalP"/>
    </source>
</evidence>
<dbReference type="AlphaFoldDB" id="G9MSX6"/>
<dbReference type="VEuPathDB" id="FungiDB:TRIVIDRAFT_60111"/>
<evidence type="ECO:0000313" key="2">
    <source>
        <dbReference type="EMBL" id="EHK23073.1"/>
    </source>
</evidence>
<dbReference type="HOGENOM" id="CLU_1337667_0_0_1"/>
<dbReference type="OrthoDB" id="5429831at2759"/>
<dbReference type="RefSeq" id="XP_013957271.1">
    <property type="nucleotide sequence ID" value="XM_014101796.1"/>
</dbReference>
<keyword evidence="1" id="KW-0732">Signal</keyword>
<sequence length="205" mass="22298">MRVSTSNLLSLGVALCLPLLASAVDIVSFENCYVRFQTPRSGQTPQDARITTLNWPTSGSDVARTINDYFNFKEKNVQLFLNGGISALNYANYIQALCRTSQDGLNLDSTIISVLLPSGVAKVSQVTAPADELDPGNEQASGIFGIRTNQPLSASDWAYTTGALMKQSIAQWEVLWNQNRHPQAGVNLIRADGSPVIMTMSLFLQ</sequence>
<dbReference type="Proteomes" id="UP000007115">
    <property type="component" value="Unassembled WGS sequence"/>
</dbReference>
<reference evidence="2 3" key="1">
    <citation type="journal article" date="2011" name="Genome Biol.">
        <title>Comparative genome sequence analysis underscores mycoparasitism as the ancestral life style of Trichoderma.</title>
        <authorList>
            <person name="Kubicek C.P."/>
            <person name="Herrera-Estrella A."/>
            <person name="Seidl-Seiboth V."/>
            <person name="Martinez D.A."/>
            <person name="Druzhinina I.S."/>
            <person name="Thon M."/>
            <person name="Zeilinger S."/>
            <person name="Casas-Flores S."/>
            <person name="Horwitz B.A."/>
            <person name="Mukherjee P.K."/>
            <person name="Mukherjee M."/>
            <person name="Kredics L."/>
            <person name="Alcaraz L.D."/>
            <person name="Aerts A."/>
            <person name="Antal Z."/>
            <person name="Atanasova L."/>
            <person name="Cervantes-Badillo M.G."/>
            <person name="Challacombe J."/>
            <person name="Chertkov O."/>
            <person name="McCluskey K."/>
            <person name="Coulpier F."/>
            <person name="Deshpande N."/>
            <person name="von Doehren H."/>
            <person name="Ebbole D.J."/>
            <person name="Esquivel-Naranjo E.U."/>
            <person name="Fekete E."/>
            <person name="Flipphi M."/>
            <person name="Glaser F."/>
            <person name="Gomez-Rodriguez E.Y."/>
            <person name="Gruber S."/>
            <person name="Han C."/>
            <person name="Henrissat B."/>
            <person name="Hermosa R."/>
            <person name="Hernandez-Onate M."/>
            <person name="Karaffa L."/>
            <person name="Kosti I."/>
            <person name="Le Crom S."/>
            <person name="Lindquist E."/>
            <person name="Lucas S."/>
            <person name="Luebeck M."/>
            <person name="Luebeck P.S."/>
            <person name="Margeot A."/>
            <person name="Metz B."/>
            <person name="Misra M."/>
            <person name="Nevalainen H."/>
            <person name="Omann M."/>
            <person name="Packer N."/>
            <person name="Perrone G."/>
            <person name="Uresti-Rivera E.E."/>
            <person name="Salamov A."/>
            <person name="Schmoll M."/>
            <person name="Seiboth B."/>
            <person name="Shapiro H."/>
            <person name="Sukno S."/>
            <person name="Tamayo-Ramos J.A."/>
            <person name="Tisch D."/>
            <person name="Wiest A."/>
            <person name="Wilkinson H.H."/>
            <person name="Zhang M."/>
            <person name="Coutinho P.M."/>
            <person name="Kenerley C.M."/>
            <person name="Monte E."/>
            <person name="Baker S.E."/>
            <person name="Grigoriev I.V."/>
        </authorList>
    </citation>
    <scope>NUCLEOTIDE SEQUENCE [LARGE SCALE GENOMIC DNA]</scope>
    <source>
        <strain evidence="3">Gv29-8 / FGSC 10586</strain>
    </source>
</reference>
<proteinExistence type="predicted"/>
<organism evidence="2 3">
    <name type="scientific">Hypocrea virens (strain Gv29-8 / FGSC 10586)</name>
    <name type="common">Gliocladium virens</name>
    <name type="synonym">Trichoderma virens</name>
    <dbReference type="NCBI Taxonomy" id="413071"/>
    <lineage>
        <taxon>Eukaryota</taxon>
        <taxon>Fungi</taxon>
        <taxon>Dikarya</taxon>
        <taxon>Ascomycota</taxon>
        <taxon>Pezizomycotina</taxon>
        <taxon>Sordariomycetes</taxon>
        <taxon>Hypocreomycetidae</taxon>
        <taxon>Hypocreales</taxon>
        <taxon>Hypocreaceae</taxon>
        <taxon>Trichoderma</taxon>
    </lineage>
</organism>
<dbReference type="eggNOG" id="ENOG502TCWG">
    <property type="taxonomic scope" value="Eukaryota"/>
</dbReference>
<dbReference type="EMBL" id="ABDF02000006">
    <property type="protein sequence ID" value="EHK23073.1"/>
    <property type="molecule type" value="Genomic_DNA"/>
</dbReference>
<protein>
    <submittedName>
        <fullName evidence="2">Uncharacterized protein</fullName>
    </submittedName>
</protein>
<accession>G9MSX6</accession>
<feature type="chain" id="PRO_5003524173" evidence="1">
    <location>
        <begin position="24"/>
        <end position="205"/>
    </location>
</feature>
<gene>
    <name evidence="2" type="ORF">TRIVIDRAFT_60111</name>
</gene>
<dbReference type="OMA" id="WIVISAN"/>
<evidence type="ECO:0000313" key="3">
    <source>
        <dbReference type="Proteomes" id="UP000007115"/>
    </source>
</evidence>